<name>G0LLN5_HALWC</name>
<evidence type="ECO:0000313" key="2">
    <source>
        <dbReference type="EMBL" id="CCC40841.1"/>
    </source>
</evidence>
<reference evidence="2 3" key="1">
    <citation type="journal article" date="2011" name="PLoS ONE">
        <title>Haloquadratum walsbyi: limited diversity in a global pond.</title>
        <authorList>
            <person name="Dyall-Smith M."/>
            <person name="Pfeiffer F."/>
            <person name="Klee K."/>
            <person name="Palm P."/>
            <person name="Gross K."/>
            <person name="Schuster S.C."/>
            <person name="Rampp M."/>
            <person name="Oesterhelt D."/>
        </authorList>
    </citation>
    <scope>NUCLEOTIDE SEQUENCE [LARGE SCALE GENOMIC DNA]</scope>
    <source>
        <strain evidence="3">DSM 16854 / JCM 12705 / C23</strain>
    </source>
</reference>
<sequence length="223" mass="25866">MCLGRNAFDTECSVYRCVSHEHEMTPTHEWRNRQHVDSTVDMEYRSRQFIRRHNVLYARQQPSGSNVHASESSPRYCGEIRASRSTPDSHSISSHRERCSYSVGQRSRYWYRRSYCRGSLAPLFTQFSLRCSPCSPCSPLMSVFEWHNTVSGLPLWHDATDGKWGDPEHVRPYSMNLNPKITTTSRTKATERITTALRQSTNPQEQLTCGRYQSHPSTRQSRS</sequence>
<dbReference type="KEGG" id="hwc:Hqrw_3052"/>
<feature type="compositionally biased region" description="Polar residues" evidence="1">
    <location>
        <begin position="214"/>
        <end position="223"/>
    </location>
</feature>
<dbReference type="Proteomes" id="UP000007954">
    <property type="component" value="Chromosome"/>
</dbReference>
<dbReference type="EMBL" id="FR746099">
    <property type="protein sequence ID" value="CCC40841.1"/>
    <property type="molecule type" value="Genomic_DNA"/>
</dbReference>
<gene>
    <name evidence="2" type="ordered locus">Hqrw_3052</name>
</gene>
<evidence type="ECO:0000256" key="1">
    <source>
        <dbReference type="SAM" id="MobiDB-lite"/>
    </source>
</evidence>
<feature type="compositionally biased region" description="Polar residues" evidence="1">
    <location>
        <begin position="198"/>
        <end position="207"/>
    </location>
</feature>
<dbReference type="HOGENOM" id="CLU_1237908_0_0_2"/>
<proteinExistence type="predicted"/>
<evidence type="ECO:0000313" key="3">
    <source>
        <dbReference type="Proteomes" id="UP000007954"/>
    </source>
</evidence>
<feature type="region of interest" description="Disordered" evidence="1">
    <location>
        <begin position="198"/>
        <end position="223"/>
    </location>
</feature>
<accession>G0LLN5</accession>
<protein>
    <submittedName>
        <fullName evidence="2">Uncharacterized protein</fullName>
    </submittedName>
</protein>
<organism evidence="2 3">
    <name type="scientific">Haloquadratum walsbyi (strain DSM 16854 / JCM 12705 / C23)</name>
    <dbReference type="NCBI Taxonomy" id="768065"/>
    <lineage>
        <taxon>Archaea</taxon>
        <taxon>Methanobacteriati</taxon>
        <taxon>Methanobacteriota</taxon>
        <taxon>Stenosarchaea group</taxon>
        <taxon>Halobacteria</taxon>
        <taxon>Halobacteriales</taxon>
        <taxon>Haloferacaceae</taxon>
        <taxon>Haloquadratum</taxon>
    </lineage>
</organism>
<dbReference type="AlphaFoldDB" id="G0LLN5"/>